<sequence length="404" mass="45891">MRDPEIISTFVEQNFIKGRQFIHTIGKELTPCYLFEPAVVKSRAKAFKRAFQYHLPDTSFYYAVKSNNFPDVSQAAIESGFGLDVSSGAELEMALEIGAKDIVFSGPGKTESELDIAVIHSGKVKVLMDSFTELKRLEKRAAKADRKVRAGVRINSDPKGLWRKFGILLHDLNDFIQMSKNCPHISFQGIQFHSSWNMGPEKQVAFIKELGQTIASLSASDKKMIRFIDIGGGYWPEQGEWLHVSSANKNNLNPELHINCAVSIEDFAMEISRALFENIHNQIGCRICFEPGRWICNNSMHIILKVIDKKYHNMVITDGGTNAVGWERFETDYFPVLNLSRPEIKERECLILGSLCTPHDVWGYRYWGKDIQEGDILMIPTQGAYTYSLRQNFIKDVPQVIVFP</sequence>
<dbReference type="Proteomes" id="UP000191931">
    <property type="component" value="Unassembled WGS sequence"/>
</dbReference>
<dbReference type="SUPFAM" id="SSF50621">
    <property type="entry name" value="Alanine racemase C-terminal domain-like"/>
    <property type="match status" value="1"/>
</dbReference>
<dbReference type="InterPro" id="IPR009006">
    <property type="entry name" value="Ala_racemase/Decarboxylase_C"/>
</dbReference>
<keyword evidence="2 3" id="KW-0663">Pyridoxal phosphate</keyword>
<dbReference type="AlphaFoldDB" id="A0A1W1HEU3"/>
<dbReference type="PRINTS" id="PR01179">
    <property type="entry name" value="ODADCRBXLASE"/>
</dbReference>
<evidence type="ECO:0000256" key="3">
    <source>
        <dbReference type="PIRSR" id="PIRSR600183-50"/>
    </source>
</evidence>
<dbReference type="GO" id="GO:0008836">
    <property type="term" value="F:diaminopimelate decarboxylase activity"/>
    <property type="evidence" value="ECO:0007669"/>
    <property type="project" value="TreeGrafter"/>
</dbReference>
<dbReference type="PANTHER" id="PTHR43727:SF2">
    <property type="entry name" value="GROUP IV DECARBOXYLASE"/>
    <property type="match status" value="1"/>
</dbReference>
<dbReference type="RefSeq" id="WP_080799490.1">
    <property type="nucleotide sequence ID" value="NZ_LT828540.1"/>
</dbReference>
<dbReference type="STRING" id="1246637.MTBBW1_260008"/>
<evidence type="ECO:0000313" key="5">
    <source>
        <dbReference type="EMBL" id="SLM31007.1"/>
    </source>
</evidence>
<dbReference type="OrthoDB" id="9802241at2"/>
<name>A0A1W1HEU3_9BACT</name>
<organism evidence="5 6">
    <name type="scientific">Desulfamplus magnetovallimortis</name>
    <dbReference type="NCBI Taxonomy" id="1246637"/>
    <lineage>
        <taxon>Bacteria</taxon>
        <taxon>Pseudomonadati</taxon>
        <taxon>Thermodesulfobacteriota</taxon>
        <taxon>Desulfobacteria</taxon>
        <taxon>Desulfobacterales</taxon>
        <taxon>Desulfobacteraceae</taxon>
        <taxon>Desulfamplus</taxon>
    </lineage>
</organism>
<keyword evidence="6" id="KW-1185">Reference proteome</keyword>
<feature type="domain" description="Orn/DAP/Arg decarboxylase 2 N-terminal" evidence="4">
    <location>
        <begin position="41"/>
        <end position="295"/>
    </location>
</feature>
<evidence type="ECO:0000313" key="6">
    <source>
        <dbReference type="Proteomes" id="UP000191931"/>
    </source>
</evidence>
<dbReference type="Pfam" id="PF02784">
    <property type="entry name" value="Orn_Arg_deC_N"/>
    <property type="match status" value="1"/>
</dbReference>
<dbReference type="PANTHER" id="PTHR43727">
    <property type="entry name" value="DIAMINOPIMELATE DECARBOXYLASE"/>
    <property type="match status" value="1"/>
</dbReference>
<dbReference type="SUPFAM" id="SSF51419">
    <property type="entry name" value="PLP-binding barrel"/>
    <property type="match status" value="1"/>
</dbReference>
<dbReference type="InterPro" id="IPR000183">
    <property type="entry name" value="Orn/DAP/Arg_de-COase"/>
</dbReference>
<feature type="modified residue" description="N6-(pyridoxal phosphate)lysine" evidence="3">
    <location>
        <position position="65"/>
    </location>
</feature>
<dbReference type="Gene3D" id="3.20.20.10">
    <property type="entry name" value="Alanine racemase"/>
    <property type="match status" value="1"/>
</dbReference>
<gene>
    <name evidence="5" type="ORF">MTBBW1_260008</name>
</gene>
<accession>A0A1W1HEU3</accession>
<feature type="active site" description="Proton donor" evidence="3">
    <location>
        <position position="356"/>
    </location>
</feature>
<evidence type="ECO:0000256" key="2">
    <source>
        <dbReference type="ARBA" id="ARBA00022898"/>
    </source>
</evidence>
<comment type="cofactor">
    <cofactor evidence="1 3">
        <name>pyridoxal 5'-phosphate</name>
        <dbReference type="ChEBI" id="CHEBI:597326"/>
    </cofactor>
</comment>
<dbReference type="InterPro" id="IPR022644">
    <property type="entry name" value="De-COase2_N"/>
</dbReference>
<proteinExistence type="predicted"/>
<evidence type="ECO:0000259" key="4">
    <source>
        <dbReference type="Pfam" id="PF02784"/>
    </source>
</evidence>
<dbReference type="InterPro" id="IPR029066">
    <property type="entry name" value="PLP-binding_barrel"/>
</dbReference>
<reference evidence="5 6" key="1">
    <citation type="submission" date="2017-03" db="EMBL/GenBank/DDBJ databases">
        <authorList>
            <person name="Afonso C.L."/>
            <person name="Miller P.J."/>
            <person name="Scott M.A."/>
            <person name="Spackman E."/>
            <person name="Goraichik I."/>
            <person name="Dimitrov K.M."/>
            <person name="Suarez D.L."/>
            <person name="Swayne D.E."/>
        </authorList>
    </citation>
    <scope>NUCLEOTIDE SEQUENCE [LARGE SCALE GENOMIC DNA]</scope>
    <source>
        <strain evidence="5">PRJEB14757</strain>
    </source>
</reference>
<dbReference type="Gene3D" id="2.40.37.10">
    <property type="entry name" value="Lyase, Ornithine Decarboxylase, Chain A, domain 1"/>
    <property type="match status" value="1"/>
</dbReference>
<protein>
    <submittedName>
        <fullName evidence="5">Orn/DAP/Arg decarboxylase 2</fullName>
    </submittedName>
</protein>
<dbReference type="GO" id="GO:0009089">
    <property type="term" value="P:lysine biosynthetic process via diaminopimelate"/>
    <property type="evidence" value="ECO:0007669"/>
    <property type="project" value="TreeGrafter"/>
</dbReference>
<dbReference type="EMBL" id="FWEV01000179">
    <property type="protein sequence ID" value="SLM31007.1"/>
    <property type="molecule type" value="Genomic_DNA"/>
</dbReference>
<evidence type="ECO:0000256" key="1">
    <source>
        <dbReference type="ARBA" id="ARBA00001933"/>
    </source>
</evidence>